<dbReference type="InterPro" id="IPR036400">
    <property type="entry name" value="Cyt_B5-like_heme/steroid_sf"/>
</dbReference>
<name>A0A6A0H1E5_HYAAZ</name>
<evidence type="ECO:0000256" key="3">
    <source>
        <dbReference type="ARBA" id="ARBA00023004"/>
    </source>
</evidence>
<dbReference type="AlphaFoldDB" id="A0A6A0H1E5"/>
<reference evidence="6" key="1">
    <citation type="submission" date="2014-08" db="EMBL/GenBank/DDBJ databases">
        <authorList>
            <person name="Murali S."/>
            <person name="Richards S."/>
            <person name="Bandaranaike D."/>
            <person name="Bellair M."/>
            <person name="Blankenburg K."/>
            <person name="Chao H."/>
            <person name="Dinh H."/>
            <person name="Doddapaneni H."/>
            <person name="Dugan-Rocha S."/>
            <person name="Elkadiri S."/>
            <person name="Gnanaolivu R."/>
            <person name="Hughes D."/>
            <person name="Lee S."/>
            <person name="Li M."/>
            <person name="Ming W."/>
            <person name="Munidasa M."/>
            <person name="Muniz J."/>
            <person name="Nguyen L."/>
            <person name="Osuji N."/>
            <person name="Pu L.-L."/>
            <person name="Puazo M."/>
            <person name="Skinner E."/>
            <person name="Qu C."/>
            <person name="Quiroz J."/>
            <person name="Raj R."/>
            <person name="Weissenberger G."/>
            <person name="Xin Y."/>
            <person name="Zou X."/>
            <person name="Han Y."/>
            <person name="Worley K."/>
            <person name="Muzny D."/>
            <person name="Gibbs R."/>
        </authorList>
    </citation>
    <scope>NUCLEOTIDE SEQUENCE</scope>
    <source>
        <strain evidence="6">HAZT.00-mixed</strain>
        <tissue evidence="6">Whole organism</tissue>
    </source>
</reference>
<dbReference type="Proteomes" id="UP000711488">
    <property type="component" value="Unassembled WGS sequence"/>
</dbReference>
<comment type="similarity">
    <text evidence="4">Belongs to the cytochrome b5 family.</text>
</comment>
<sequence length="375" mass="42356">MAPSVSARSSQNFACLASDGRKNPTPGFRVDCPTGREDGIKSKTGDAWIAGKRIDDDIGSLWRIHDKLYDLTNFIAKHPGGRFWLETTRGTDITEAFESAHVNPAVAKMLPKFYIGTGPNLKIRLLMDSYVAIFLALLVTASLYHSYLAACGADNFRMYYFDLSLMASAEWRITHGLSHHLFTNTLYDFEISVLEPAMRFLPDPHKHIMNKYVSPVACHLVLLFAFFVNGFKRIAAIIMGTHKLVWANALPLVECALMMLVSGSVQTGFSLWMAMVFSSSFCFSWIGVVAAHHHPEIYHAYDTFRSDPDWGLCQLDAVRDNFLPAKQLVCGMYTQLCSNKPNPEPPRFPRDQPLLPEVIRNMMEEDKDTKYQKEK</sequence>
<dbReference type="GO" id="GO:0020037">
    <property type="term" value="F:heme binding"/>
    <property type="evidence" value="ECO:0007669"/>
    <property type="project" value="UniProtKB-UniRule"/>
</dbReference>
<accession>A0A6A0H1E5</accession>
<proteinExistence type="inferred from homology"/>
<dbReference type="InterPro" id="IPR001199">
    <property type="entry name" value="Cyt_B5-like_heme/steroid-bd"/>
</dbReference>
<feature type="domain" description="Cytochrome b5 heme-binding" evidence="5">
    <location>
        <begin position="64"/>
        <end position="119"/>
    </location>
</feature>
<keyword evidence="3 4" id="KW-0408">Iron</keyword>
<evidence type="ECO:0000256" key="1">
    <source>
        <dbReference type="ARBA" id="ARBA00022617"/>
    </source>
</evidence>
<reference evidence="6" key="3">
    <citation type="submission" date="2019-06" db="EMBL/GenBank/DDBJ databases">
        <authorList>
            <person name="Poynton C."/>
            <person name="Hasenbein S."/>
            <person name="Benoit J.B."/>
            <person name="Sepulveda M.S."/>
            <person name="Poelchau M.F."/>
            <person name="Murali S.C."/>
            <person name="Chen S."/>
            <person name="Glastad K.M."/>
            <person name="Werren J.H."/>
            <person name="Vineis J.H."/>
            <person name="Bowen J.L."/>
            <person name="Friedrich M."/>
            <person name="Jones J."/>
            <person name="Robertson H.M."/>
            <person name="Feyereisen R."/>
            <person name="Mechler-Hickson A."/>
            <person name="Mathers N."/>
            <person name="Lee C.E."/>
            <person name="Colbourne J.K."/>
            <person name="Biales A."/>
            <person name="Johnston J.S."/>
            <person name="Wellborn G.A."/>
            <person name="Rosendale A.J."/>
            <person name="Cridge A.G."/>
            <person name="Munoz-Torres M.C."/>
            <person name="Bain P.A."/>
            <person name="Manny A.R."/>
            <person name="Major K.M."/>
            <person name="Lambert F.N."/>
            <person name="Vulpe C.D."/>
            <person name="Tuck P."/>
            <person name="Blalock B.J."/>
            <person name="Lin Y.-Y."/>
            <person name="Smith M.E."/>
            <person name="Ochoa-Acuna H."/>
            <person name="Chen M.-J.M."/>
            <person name="Childers C.P."/>
            <person name="Qu J."/>
            <person name="Dugan S."/>
            <person name="Lee S.L."/>
            <person name="Chao H."/>
            <person name="Dinh H."/>
            <person name="Han Y."/>
            <person name="Doddapaneni H."/>
            <person name="Worley K.C."/>
            <person name="Muzny D.M."/>
            <person name="Gibbs R.A."/>
            <person name="Richards S."/>
        </authorList>
    </citation>
    <scope>NUCLEOTIDE SEQUENCE</scope>
    <source>
        <strain evidence="6">HAZT.00-mixed</strain>
        <tissue evidence="6">Whole organism</tissue>
    </source>
</reference>
<gene>
    <name evidence="6" type="ORF">HAZT_HAZT010028</name>
</gene>
<organism evidence="6">
    <name type="scientific">Hyalella azteca</name>
    <name type="common">Amphipod</name>
    <dbReference type="NCBI Taxonomy" id="294128"/>
    <lineage>
        <taxon>Eukaryota</taxon>
        <taxon>Metazoa</taxon>
        <taxon>Ecdysozoa</taxon>
        <taxon>Arthropoda</taxon>
        <taxon>Crustacea</taxon>
        <taxon>Multicrustacea</taxon>
        <taxon>Malacostraca</taxon>
        <taxon>Eumalacostraca</taxon>
        <taxon>Peracarida</taxon>
        <taxon>Amphipoda</taxon>
        <taxon>Senticaudata</taxon>
        <taxon>Talitrida</taxon>
        <taxon>Talitroidea</taxon>
        <taxon>Hyalellidae</taxon>
        <taxon>Hyalella</taxon>
    </lineage>
</organism>
<dbReference type="InterPro" id="IPR053100">
    <property type="entry name" value="Cytochrome_b5-related"/>
</dbReference>
<feature type="transmembrane region" description="Helical" evidence="4">
    <location>
        <begin position="244"/>
        <end position="265"/>
    </location>
</feature>
<evidence type="ECO:0000313" key="6">
    <source>
        <dbReference type="EMBL" id="KAA0195902.1"/>
    </source>
</evidence>
<dbReference type="GO" id="GO:0046872">
    <property type="term" value="F:metal ion binding"/>
    <property type="evidence" value="ECO:0007669"/>
    <property type="project" value="UniProtKB-UniRule"/>
</dbReference>
<dbReference type="SUPFAM" id="SSF55856">
    <property type="entry name" value="Cytochrome b5-like heme/steroid binding domain"/>
    <property type="match status" value="1"/>
</dbReference>
<dbReference type="Gene3D" id="3.10.120.10">
    <property type="entry name" value="Cytochrome b5-like heme/steroid binding domain"/>
    <property type="match status" value="1"/>
</dbReference>
<dbReference type="PROSITE" id="PS50255">
    <property type="entry name" value="CYTOCHROME_B5_2"/>
    <property type="match status" value="1"/>
</dbReference>
<reference evidence="6" key="2">
    <citation type="journal article" date="2018" name="Environ. Sci. Technol.">
        <title>The Toxicogenome of Hyalella azteca: A Model for Sediment Ecotoxicology and Evolutionary Toxicology.</title>
        <authorList>
            <person name="Poynton H.C."/>
            <person name="Hasenbein S."/>
            <person name="Benoit J.B."/>
            <person name="Sepulveda M.S."/>
            <person name="Poelchau M.F."/>
            <person name="Hughes D.S.T."/>
            <person name="Murali S.C."/>
            <person name="Chen S."/>
            <person name="Glastad K.M."/>
            <person name="Goodisman M.A.D."/>
            <person name="Werren J.H."/>
            <person name="Vineis J.H."/>
            <person name="Bowen J.L."/>
            <person name="Friedrich M."/>
            <person name="Jones J."/>
            <person name="Robertson H.M."/>
            <person name="Feyereisen R."/>
            <person name="Mechler-Hickson A."/>
            <person name="Mathers N."/>
            <person name="Lee C.E."/>
            <person name="Colbourne J.K."/>
            <person name="Biales A."/>
            <person name="Johnston J.S."/>
            <person name="Wellborn G.A."/>
            <person name="Rosendale A.J."/>
            <person name="Cridge A.G."/>
            <person name="Munoz-Torres M.C."/>
            <person name="Bain P.A."/>
            <person name="Manny A.R."/>
            <person name="Major K.M."/>
            <person name="Lambert F.N."/>
            <person name="Vulpe C.D."/>
            <person name="Tuck P."/>
            <person name="Blalock B.J."/>
            <person name="Lin Y.Y."/>
            <person name="Smith M.E."/>
            <person name="Ochoa-Acuna H."/>
            <person name="Chen M.M."/>
            <person name="Childers C.P."/>
            <person name="Qu J."/>
            <person name="Dugan S."/>
            <person name="Lee S.L."/>
            <person name="Chao H."/>
            <person name="Dinh H."/>
            <person name="Han Y."/>
            <person name="Doddapaneni H."/>
            <person name="Worley K.C."/>
            <person name="Muzny D.M."/>
            <person name="Gibbs R.A."/>
            <person name="Richards S."/>
        </authorList>
    </citation>
    <scope>NUCLEOTIDE SEQUENCE</scope>
    <source>
        <strain evidence="6">HAZT.00-mixed</strain>
        <tissue evidence="6">Whole organism</tissue>
    </source>
</reference>
<keyword evidence="4" id="KW-1133">Transmembrane helix</keyword>
<keyword evidence="1 4" id="KW-0349">Heme</keyword>
<dbReference type="SMART" id="SM01117">
    <property type="entry name" value="Cyt-b5"/>
    <property type="match status" value="1"/>
</dbReference>
<protein>
    <recommendedName>
        <fullName evidence="5">Cytochrome b5 heme-binding domain-containing protein</fullName>
    </recommendedName>
</protein>
<evidence type="ECO:0000256" key="4">
    <source>
        <dbReference type="RuleBase" id="RU362121"/>
    </source>
</evidence>
<keyword evidence="4" id="KW-0472">Membrane</keyword>
<keyword evidence="4" id="KW-0812">Transmembrane</keyword>
<feature type="transmembrane region" description="Helical" evidence="4">
    <location>
        <begin position="212"/>
        <end position="232"/>
    </location>
</feature>
<feature type="transmembrane region" description="Helical" evidence="4">
    <location>
        <begin position="130"/>
        <end position="150"/>
    </location>
</feature>
<dbReference type="Pfam" id="PF00173">
    <property type="entry name" value="Cyt-b5"/>
    <property type="match status" value="1"/>
</dbReference>
<evidence type="ECO:0000259" key="5">
    <source>
        <dbReference type="PROSITE" id="PS50255"/>
    </source>
</evidence>
<dbReference type="EMBL" id="JQDR03009281">
    <property type="protein sequence ID" value="KAA0195902.1"/>
    <property type="molecule type" value="Genomic_DNA"/>
</dbReference>
<dbReference type="InterPro" id="IPR018506">
    <property type="entry name" value="Cyt_B5_heme-BS"/>
</dbReference>
<feature type="transmembrane region" description="Helical" evidence="4">
    <location>
        <begin position="271"/>
        <end position="291"/>
    </location>
</feature>
<comment type="caution">
    <text evidence="6">The sequence shown here is derived from an EMBL/GenBank/DDBJ whole genome shotgun (WGS) entry which is preliminary data.</text>
</comment>
<dbReference type="PANTHER" id="PTHR16740">
    <property type="entry name" value="CYTOCHROME B5-RELATED PROTEIN-RELATED"/>
    <property type="match status" value="1"/>
</dbReference>
<dbReference type="OrthoDB" id="260519at2759"/>
<comment type="caution">
    <text evidence="4">Lacks conserved residue(s) required for the propagation of feature annotation.</text>
</comment>
<dbReference type="PROSITE" id="PS00191">
    <property type="entry name" value="CYTOCHROME_B5_1"/>
    <property type="match status" value="1"/>
</dbReference>
<keyword evidence="2 4" id="KW-0479">Metal-binding</keyword>
<dbReference type="PRINTS" id="PR00363">
    <property type="entry name" value="CYTOCHROMEB5"/>
</dbReference>
<evidence type="ECO:0000256" key="2">
    <source>
        <dbReference type="ARBA" id="ARBA00022723"/>
    </source>
</evidence>
<dbReference type="PANTHER" id="PTHR16740:SF1">
    <property type="entry name" value="CYTOCHROME B5-RELATED PROTEIN-RELATED"/>
    <property type="match status" value="1"/>
</dbReference>